<evidence type="ECO:0000313" key="1">
    <source>
        <dbReference type="Proteomes" id="UP000887565"/>
    </source>
</evidence>
<proteinExistence type="predicted"/>
<dbReference type="WBParaSite" id="nRc.2.0.1.t10758-RA">
    <property type="protein sequence ID" value="nRc.2.0.1.t10758-RA"/>
    <property type="gene ID" value="nRc.2.0.1.g10758"/>
</dbReference>
<accession>A0A915IAF9</accession>
<protein>
    <submittedName>
        <fullName evidence="2">Uncharacterized protein</fullName>
    </submittedName>
</protein>
<evidence type="ECO:0000313" key="2">
    <source>
        <dbReference type="WBParaSite" id="nRc.2.0.1.t10758-RA"/>
    </source>
</evidence>
<name>A0A915IAF9_ROMCU</name>
<dbReference type="Proteomes" id="UP000887565">
    <property type="component" value="Unplaced"/>
</dbReference>
<organism evidence="1 2">
    <name type="scientific">Romanomermis culicivorax</name>
    <name type="common">Nematode worm</name>
    <dbReference type="NCBI Taxonomy" id="13658"/>
    <lineage>
        <taxon>Eukaryota</taxon>
        <taxon>Metazoa</taxon>
        <taxon>Ecdysozoa</taxon>
        <taxon>Nematoda</taxon>
        <taxon>Enoplea</taxon>
        <taxon>Dorylaimia</taxon>
        <taxon>Mermithida</taxon>
        <taxon>Mermithoidea</taxon>
        <taxon>Mermithidae</taxon>
        <taxon>Romanomermis</taxon>
    </lineage>
</organism>
<dbReference type="AlphaFoldDB" id="A0A915IAF9"/>
<reference evidence="2" key="1">
    <citation type="submission" date="2022-11" db="UniProtKB">
        <authorList>
            <consortium name="WormBaseParasite"/>
        </authorList>
    </citation>
    <scope>IDENTIFICATION</scope>
</reference>
<keyword evidence="1" id="KW-1185">Reference proteome</keyword>
<sequence>MVRGNHSDPLEIQIWPLKQVQIHHRIEPYMNDFQQHLNLNDDRKIKYRTGNDDENETANVDDCFCKWKIHHVGERFFLKLRLSMIAVVESLTQ</sequence>